<evidence type="ECO:0000256" key="1">
    <source>
        <dbReference type="ARBA" id="ARBA00005432"/>
    </source>
</evidence>
<evidence type="ECO:0000256" key="4">
    <source>
        <dbReference type="SAM" id="SignalP"/>
    </source>
</evidence>
<gene>
    <name evidence="5" type="ORF">SO694_00134026</name>
</gene>
<dbReference type="PANTHER" id="PTHR10291:SF43">
    <property type="entry name" value="DEHYDRODOLICHYL DIPHOSPHATE SYNTHASE COMPLEX SUBUNIT DHDDS"/>
    <property type="match status" value="1"/>
</dbReference>
<evidence type="ECO:0000256" key="2">
    <source>
        <dbReference type="ARBA" id="ARBA00022679"/>
    </source>
</evidence>
<keyword evidence="6" id="KW-1185">Reference proteome</keyword>
<dbReference type="Pfam" id="PF01255">
    <property type="entry name" value="Prenyltransf"/>
    <property type="match status" value="1"/>
</dbReference>
<sequence length="273" mass="30212">MDWLPAAAAPLLGASLLALVLLRRVKARSAPQTPQQPRQRRILPAHVAFIMDGNRRFGAKRFGPARRLEGHAAGGRKLGEVVDWCLRAGVAEVTAFAFSTENWHRDSAEVALLMRTFVDQCSEILKHAREKRIRCDVLCTDATRLPADVRAALETLETETAFADAALTLHLAVSYGARGEIASAARKLAERVAAGEIDAGDVDEASLGAALALRSPPDLLVRTSGERRLSNFLLWQMAYTELVFLDKHWPELAEDDFDAVLDEYARRQRRYGK</sequence>
<evidence type="ECO:0000313" key="5">
    <source>
        <dbReference type="EMBL" id="KAK7254828.1"/>
    </source>
</evidence>
<organism evidence="5 6">
    <name type="scientific">Aureococcus anophagefferens</name>
    <name type="common">Harmful bloom alga</name>
    <dbReference type="NCBI Taxonomy" id="44056"/>
    <lineage>
        <taxon>Eukaryota</taxon>
        <taxon>Sar</taxon>
        <taxon>Stramenopiles</taxon>
        <taxon>Ochrophyta</taxon>
        <taxon>Pelagophyceae</taxon>
        <taxon>Pelagomonadales</taxon>
        <taxon>Pelagomonadaceae</taxon>
        <taxon>Aureococcus</taxon>
    </lineage>
</organism>
<dbReference type="PROSITE" id="PS01066">
    <property type="entry name" value="UPP_SYNTHASE"/>
    <property type="match status" value="1"/>
</dbReference>
<evidence type="ECO:0000256" key="3">
    <source>
        <dbReference type="RuleBase" id="RU363018"/>
    </source>
</evidence>
<dbReference type="EMBL" id="JBBJCI010000015">
    <property type="protein sequence ID" value="KAK7254828.1"/>
    <property type="molecule type" value="Genomic_DNA"/>
</dbReference>
<keyword evidence="2 3" id="KW-0808">Transferase</keyword>
<dbReference type="InterPro" id="IPR036424">
    <property type="entry name" value="UPP_synth-like_sf"/>
</dbReference>
<dbReference type="HAMAP" id="MF_01139">
    <property type="entry name" value="ISPT"/>
    <property type="match status" value="1"/>
</dbReference>
<dbReference type="InterPro" id="IPR001441">
    <property type="entry name" value="UPP_synth-like"/>
</dbReference>
<comment type="similarity">
    <text evidence="1 3">Belongs to the UPP synthase family.</text>
</comment>
<dbReference type="InterPro" id="IPR018520">
    <property type="entry name" value="UPP_synth-like_CS"/>
</dbReference>
<comment type="caution">
    <text evidence="5">The sequence shown here is derived from an EMBL/GenBank/DDBJ whole genome shotgun (WGS) entry which is preliminary data.</text>
</comment>
<feature type="chain" id="PRO_5046111110" description="Alkyl transferase" evidence="4">
    <location>
        <begin position="28"/>
        <end position="273"/>
    </location>
</feature>
<dbReference type="SUPFAM" id="SSF64005">
    <property type="entry name" value="Undecaprenyl diphosphate synthase"/>
    <property type="match status" value="1"/>
</dbReference>
<dbReference type="PANTHER" id="PTHR10291">
    <property type="entry name" value="DEHYDRODOLICHYL DIPHOSPHATE SYNTHASE FAMILY MEMBER"/>
    <property type="match status" value="1"/>
</dbReference>
<accession>A0ABR1GG71</accession>
<dbReference type="EC" id="2.5.1.-" evidence="3"/>
<reference evidence="5 6" key="1">
    <citation type="submission" date="2024-03" db="EMBL/GenBank/DDBJ databases">
        <title>Aureococcus anophagefferens CCMP1851 and Kratosvirus quantuckense: Draft genome of a second virus-susceptible host strain in the model system.</title>
        <authorList>
            <person name="Chase E."/>
            <person name="Truchon A.R."/>
            <person name="Schepens W."/>
            <person name="Wilhelm S.W."/>
        </authorList>
    </citation>
    <scope>NUCLEOTIDE SEQUENCE [LARGE SCALE GENOMIC DNA]</scope>
    <source>
        <strain evidence="5 6">CCMP1851</strain>
    </source>
</reference>
<proteinExistence type="inferred from homology"/>
<keyword evidence="4" id="KW-0732">Signal</keyword>
<dbReference type="Gene3D" id="3.40.1180.10">
    <property type="entry name" value="Decaprenyl diphosphate synthase-like"/>
    <property type="match status" value="1"/>
</dbReference>
<dbReference type="CDD" id="cd00475">
    <property type="entry name" value="Cis_IPPS"/>
    <property type="match status" value="1"/>
</dbReference>
<name>A0ABR1GG71_AURAN</name>
<evidence type="ECO:0000313" key="6">
    <source>
        <dbReference type="Proteomes" id="UP001363151"/>
    </source>
</evidence>
<protein>
    <recommendedName>
        <fullName evidence="3">Alkyl transferase</fullName>
        <ecNumber evidence="3">2.5.1.-</ecNumber>
    </recommendedName>
</protein>
<feature type="signal peptide" evidence="4">
    <location>
        <begin position="1"/>
        <end position="27"/>
    </location>
</feature>
<dbReference type="NCBIfam" id="TIGR00055">
    <property type="entry name" value="uppS"/>
    <property type="match status" value="1"/>
</dbReference>
<dbReference type="Proteomes" id="UP001363151">
    <property type="component" value="Unassembled WGS sequence"/>
</dbReference>